<organism evidence="7 8">
    <name type="scientific">Brevundimonas diminuta</name>
    <name type="common">Pseudomonas diminuta</name>
    <dbReference type="NCBI Taxonomy" id="293"/>
    <lineage>
        <taxon>Bacteria</taxon>
        <taxon>Pseudomonadati</taxon>
        <taxon>Pseudomonadota</taxon>
        <taxon>Alphaproteobacteria</taxon>
        <taxon>Caulobacterales</taxon>
        <taxon>Caulobacteraceae</taxon>
        <taxon>Brevundimonas</taxon>
    </lineage>
</organism>
<dbReference type="PANTHER" id="PTHR43133:SF63">
    <property type="entry name" value="RNA POLYMERASE SIGMA FACTOR FECI-RELATED"/>
    <property type="match status" value="1"/>
</dbReference>
<dbReference type="InterPro" id="IPR014284">
    <property type="entry name" value="RNA_pol_sigma-70_dom"/>
</dbReference>
<dbReference type="InterPro" id="IPR036388">
    <property type="entry name" value="WH-like_DNA-bd_sf"/>
</dbReference>
<dbReference type="InterPro" id="IPR039425">
    <property type="entry name" value="RNA_pol_sigma-70-like"/>
</dbReference>
<dbReference type="CDD" id="cd06171">
    <property type="entry name" value="Sigma70_r4"/>
    <property type="match status" value="1"/>
</dbReference>
<dbReference type="GO" id="GO:0003677">
    <property type="term" value="F:DNA binding"/>
    <property type="evidence" value="ECO:0007669"/>
    <property type="project" value="InterPro"/>
</dbReference>
<dbReference type="SUPFAM" id="SSF88659">
    <property type="entry name" value="Sigma3 and sigma4 domains of RNA polymerase sigma factors"/>
    <property type="match status" value="1"/>
</dbReference>
<dbReference type="GO" id="GO:0016987">
    <property type="term" value="F:sigma factor activity"/>
    <property type="evidence" value="ECO:0007669"/>
    <property type="project" value="UniProtKB-KW"/>
</dbReference>
<evidence type="ECO:0000259" key="5">
    <source>
        <dbReference type="Pfam" id="PF04542"/>
    </source>
</evidence>
<dbReference type="InterPro" id="IPR007627">
    <property type="entry name" value="RNA_pol_sigma70_r2"/>
</dbReference>
<evidence type="ECO:0000313" key="8">
    <source>
        <dbReference type="Proteomes" id="UP000287388"/>
    </source>
</evidence>
<evidence type="ECO:0000256" key="2">
    <source>
        <dbReference type="ARBA" id="ARBA00023015"/>
    </source>
</evidence>
<dbReference type="GO" id="GO:0006352">
    <property type="term" value="P:DNA-templated transcription initiation"/>
    <property type="evidence" value="ECO:0007669"/>
    <property type="project" value="InterPro"/>
</dbReference>
<dbReference type="EMBL" id="CP035093">
    <property type="protein sequence ID" value="QAT16055.1"/>
    <property type="molecule type" value="Genomic_DNA"/>
</dbReference>
<gene>
    <name evidence="7" type="ORF">EQG53_05740</name>
</gene>
<comment type="similarity">
    <text evidence="1">Belongs to the sigma-70 factor family. ECF subfamily.</text>
</comment>
<dbReference type="Pfam" id="PF04542">
    <property type="entry name" value="Sigma70_r2"/>
    <property type="match status" value="1"/>
</dbReference>
<dbReference type="Gene3D" id="1.10.10.10">
    <property type="entry name" value="Winged helix-like DNA-binding domain superfamily/Winged helix DNA-binding domain"/>
    <property type="match status" value="1"/>
</dbReference>
<sequence length="168" mass="18571">MAVYLERRPALVRFFATRTGCPDRAEDIVQDIYVRLQALSETSAREIANPAAFLYRIGGNLMLDGVRRRQRASARDQAWSDASSLSSDGVSVADSPSPEDAAWARLKFDRVAAAVEELPPNVRIALRLHRIEGLTHAEVAARMGVSRSSVEKYLSTALAHLLKRVGWP</sequence>
<dbReference type="Pfam" id="PF08281">
    <property type="entry name" value="Sigma70_r4_2"/>
    <property type="match status" value="1"/>
</dbReference>
<evidence type="ECO:0000313" key="7">
    <source>
        <dbReference type="EMBL" id="QAT16055.1"/>
    </source>
</evidence>
<dbReference type="NCBIfam" id="TIGR02937">
    <property type="entry name" value="sigma70-ECF"/>
    <property type="match status" value="1"/>
</dbReference>
<accession>A0A410P1T7</accession>
<protein>
    <submittedName>
        <fullName evidence="7">RNA polymerase sigma factor</fullName>
    </submittedName>
</protein>
<keyword evidence="2" id="KW-0805">Transcription regulation</keyword>
<reference evidence="7 8" key="1">
    <citation type="submission" date="2019-01" db="EMBL/GenBank/DDBJ databases">
        <title>Brevundimonas diminuta Genome sequencing and assembly.</title>
        <authorList>
            <person name="Chen H."/>
        </authorList>
    </citation>
    <scope>NUCLEOTIDE SEQUENCE [LARGE SCALE GENOMIC DNA]</scope>
    <source>
        <strain evidence="8">ATCC(B) 19146</strain>
    </source>
</reference>
<dbReference type="Proteomes" id="UP000287388">
    <property type="component" value="Chromosome"/>
</dbReference>
<dbReference type="KEGG" id="bdm:EQG53_05740"/>
<dbReference type="AlphaFoldDB" id="A0A410P1T7"/>
<feature type="domain" description="RNA polymerase sigma factor 70 region 4 type 2" evidence="6">
    <location>
        <begin position="110"/>
        <end position="161"/>
    </location>
</feature>
<dbReference type="InterPro" id="IPR013249">
    <property type="entry name" value="RNA_pol_sigma70_r4_t2"/>
</dbReference>
<feature type="domain" description="RNA polymerase sigma-70 region 2" evidence="5">
    <location>
        <begin position="6"/>
        <end position="71"/>
    </location>
</feature>
<dbReference type="PANTHER" id="PTHR43133">
    <property type="entry name" value="RNA POLYMERASE ECF-TYPE SIGMA FACTO"/>
    <property type="match status" value="1"/>
</dbReference>
<dbReference type="Gene3D" id="1.10.1740.10">
    <property type="match status" value="1"/>
</dbReference>
<evidence type="ECO:0000256" key="3">
    <source>
        <dbReference type="ARBA" id="ARBA00023082"/>
    </source>
</evidence>
<evidence type="ECO:0000256" key="4">
    <source>
        <dbReference type="ARBA" id="ARBA00023163"/>
    </source>
</evidence>
<keyword evidence="4" id="KW-0804">Transcription</keyword>
<proteinExistence type="inferred from homology"/>
<dbReference type="SUPFAM" id="SSF88946">
    <property type="entry name" value="Sigma2 domain of RNA polymerase sigma factors"/>
    <property type="match status" value="1"/>
</dbReference>
<evidence type="ECO:0000256" key="1">
    <source>
        <dbReference type="ARBA" id="ARBA00010641"/>
    </source>
</evidence>
<keyword evidence="3" id="KW-0731">Sigma factor</keyword>
<evidence type="ECO:0000259" key="6">
    <source>
        <dbReference type="Pfam" id="PF08281"/>
    </source>
</evidence>
<dbReference type="InterPro" id="IPR013324">
    <property type="entry name" value="RNA_pol_sigma_r3/r4-like"/>
</dbReference>
<dbReference type="InterPro" id="IPR013325">
    <property type="entry name" value="RNA_pol_sigma_r2"/>
</dbReference>
<name>A0A410P1T7_BREDI</name>